<keyword evidence="5 7" id="KW-0472">Membrane</keyword>
<keyword evidence="2" id="KW-0808">Transferase</keyword>
<comment type="subcellular location">
    <subcellularLocation>
        <location evidence="1">Membrane</location>
        <topology evidence="1">Multi-pass membrane protein</topology>
    </subcellularLocation>
</comment>
<dbReference type="GO" id="GO:0016780">
    <property type="term" value="F:phosphotransferase activity, for other substituted phosphate groups"/>
    <property type="evidence" value="ECO:0007669"/>
    <property type="project" value="InterPro"/>
</dbReference>
<feature type="binding site" evidence="6">
    <location>
        <position position="250"/>
    </location>
    <ligand>
        <name>Mg(2+)</name>
        <dbReference type="ChEBI" id="CHEBI:18420"/>
    </ligand>
</feature>
<keyword evidence="6" id="KW-0479">Metal-binding</keyword>
<dbReference type="PROSITE" id="PS01348">
    <property type="entry name" value="MRAY_2"/>
    <property type="match status" value="1"/>
</dbReference>
<sequence>MNSLLGFLLFSFTINSALIVPFIDLLYQLKFQRPSRRTADFMGSVNSVFNRLHRKKAGIPVGGGLLIILTTTLLFAGVSGMLRLIGAPINSVYPYELEMNVLFATFVLYGLLGLYDDVMKFFASGPRKVGISWKVKLVGQLILGLGIGYYLFQTIGISIINIPYLGVLDLGWVFVPFAAIIITIFSNAVNITDGLDGLAPGLLMITLFALIILGASILDTPITLFLALWLGGLLAFLYFNTYPARIHMGDVGALSFGATLAVIGLLLGKIIAVCVIGGIFLVEIATSSIQMFGKRYLGRRLLPISPFHLWLQTLGWEEPKIVSRSWLAGIVLALFGLWLALL</sequence>
<dbReference type="GO" id="GO:0044038">
    <property type="term" value="P:cell wall macromolecule biosynthetic process"/>
    <property type="evidence" value="ECO:0007669"/>
    <property type="project" value="TreeGrafter"/>
</dbReference>
<dbReference type="InterPro" id="IPR018480">
    <property type="entry name" value="PNAcMuramoyl-5peptid_Trfase_CS"/>
</dbReference>
<dbReference type="GO" id="GO:0046872">
    <property type="term" value="F:metal ion binding"/>
    <property type="evidence" value="ECO:0007669"/>
    <property type="project" value="UniProtKB-KW"/>
</dbReference>
<evidence type="ECO:0000256" key="2">
    <source>
        <dbReference type="ARBA" id="ARBA00022679"/>
    </source>
</evidence>
<evidence type="ECO:0000256" key="3">
    <source>
        <dbReference type="ARBA" id="ARBA00022692"/>
    </source>
</evidence>
<comment type="cofactor">
    <cofactor evidence="6">
        <name>Mg(2+)</name>
        <dbReference type="ChEBI" id="CHEBI:18420"/>
    </cofactor>
</comment>
<protein>
    <recommendedName>
        <fullName evidence="10">Phospho-N-acetylmuramoyl-pentapeptide-transferase</fullName>
    </recommendedName>
</protein>
<feature type="transmembrane region" description="Helical" evidence="7">
    <location>
        <begin position="251"/>
        <end position="282"/>
    </location>
</feature>
<dbReference type="AlphaFoldDB" id="A0A1F5F5N9"/>
<keyword evidence="6" id="KW-0460">Magnesium</keyword>
<reference evidence="8 9" key="1">
    <citation type="journal article" date="2016" name="Nat. Commun.">
        <title>Thousands of microbial genomes shed light on interconnected biogeochemical processes in an aquifer system.</title>
        <authorList>
            <person name="Anantharaman K."/>
            <person name="Brown C.T."/>
            <person name="Hug L.A."/>
            <person name="Sharon I."/>
            <person name="Castelle C.J."/>
            <person name="Probst A.J."/>
            <person name="Thomas B.C."/>
            <person name="Singh A."/>
            <person name="Wilkins M.J."/>
            <person name="Karaoz U."/>
            <person name="Brodie E.L."/>
            <person name="Williams K.H."/>
            <person name="Hubbard S.S."/>
            <person name="Banfield J.F."/>
        </authorList>
    </citation>
    <scope>NUCLEOTIDE SEQUENCE [LARGE SCALE GENOMIC DNA]</scope>
</reference>
<feature type="transmembrane region" description="Helical" evidence="7">
    <location>
        <begin position="197"/>
        <end position="216"/>
    </location>
</feature>
<evidence type="ECO:0000256" key="6">
    <source>
        <dbReference type="PIRSR" id="PIRSR600715-1"/>
    </source>
</evidence>
<feature type="transmembrane region" description="Helical" evidence="7">
    <location>
        <begin position="97"/>
        <end position="115"/>
    </location>
</feature>
<feature type="transmembrane region" description="Helical" evidence="7">
    <location>
        <begin position="135"/>
        <end position="152"/>
    </location>
</feature>
<feature type="transmembrane region" description="Helical" evidence="7">
    <location>
        <begin position="164"/>
        <end position="185"/>
    </location>
</feature>
<evidence type="ECO:0000256" key="7">
    <source>
        <dbReference type="SAM" id="Phobius"/>
    </source>
</evidence>
<dbReference type="GO" id="GO:0071555">
    <property type="term" value="P:cell wall organization"/>
    <property type="evidence" value="ECO:0007669"/>
    <property type="project" value="TreeGrafter"/>
</dbReference>
<evidence type="ECO:0008006" key="10">
    <source>
        <dbReference type="Google" id="ProtNLM"/>
    </source>
</evidence>
<feature type="transmembrane region" description="Helical" evidence="7">
    <location>
        <begin position="222"/>
        <end position="239"/>
    </location>
</feature>
<organism evidence="8 9">
    <name type="scientific">Candidatus Collierbacteria bacterium RIFOXYA2_FULL_46_10</name>
    <dbReference type="NCBI Taxonomy" id="1817726"/>
    <lineage>
        <taxon>Bacteria</taxon>
        <taxon>Candidatus Collieribacteriota</taxon>
    </lineage>
</organism>
<proteinExistence type="predicted"/>
<feature type="transmembrane region" description="Helical" evidence="7">
    <location>
        <begin position="6"/>
        <end position="27"/>
    </location>
</feature>
<evidence type="ECO:0000313" key="9">
    <source>
        <dbReference type="Proteomes" id="UP000176191"/>
    </source>
</evidence>
<keyword evidence="3 7" id="KW-0812">Transmembrane</keyword>
<keyword evidence="4 7" id="KW-1133">Transmembrane helix</keyword>
<dbReference type="EMBL" id="MFAK01000019">
    <property type="protein sequence ID" value="OGD74975.1"/>
    <property type="molecule type" value="Genomic_DNA"/>
</dbReference>
<comment type="caution">
    <text evidence="8">The sequence shown here is derived from an EMBL/GenBank/DDBJ whole genome shotgun (WGS) entry which is preliminary data.</text>
</comment>
<dbReference type="InterPro" id="IPR000715">
    <property type="entry name" value="Glycosyl_transferase_4"/>
</dbReference>
<evidence type="ECO:0000256" key="4">
    <source>
        <dbReference type="ARBA" id="ARBA00022989"/>
    </source>
</evidence>
<accession>A0A1F5F5N9</accession>
<feature type="transmembrane region" description="Helical" evidence="7">
    <location>
        <begin position="321"/>
        <end position="341"/>
    </location>
</feature>
<dbReference type="Pfam" id="PF00953">
    <property type="entry name" value="Glycos_transf_4"/>
    <property type="match status" value="1"/>
</dbReference>
<dbReference type="GO" id="GO:0005886">
    <property type="term" value="C:plasma membrane"/>
    <property type="evidence" value="ECO:0007669"/>
    <property type="project" value="TreeGrafter"/>
</dbReference>
<dbReference type="PANTHER" id="PTHR22926">
    <property type="entry name" value="PHOSPHO-N-ACETYLMURAMOYL-PENTAPEPTIDE-TRANSFERASE"/>
    <property type="match status" value="1"/>
</dbReference>
<evidence type="ECO:0000256" key="5">
    <source>
        <dbReference type="ARBA" id="ARBA00023136"/>
    </source>
</evidence>
<gene>
    <name evidence="8" type="ORF">A2228_00805</name>
</gene>
<evidence type="ECO:0000256" key="1">
    <source>
        <dbReference type="ARBA" id="ARBA00004141"/>
    </source>
</evidence>
<feature type="transmembrane region" description="Helical" evidence="7">
    <location>
        <begin position="61"/>
        <end position="85"/>
    </location>
</feature>
<dbReference type="Proteomes" id="UP000176191">
    <property type="component" value="Unassembled WGS sequence"/>
</dbReference>
<feature type="binding site" evidence="6">
    <location>
        <position position="190"/>
    </location>
    <ligand>
        <name>Mg(2+)</name>
        <dbReference type="ChEBI" id="CHEBI:18420"/>
    </ligand>
</feature>
<dbReference type="PANTHER" id="PTHR22926:SF5">
    <property type="entry name" value="PHOSPHO-N-ACETYLMURAMOYL-PENTAPEPTIDE-TRANSFERASE HOMOLOG"/>
    <property type="match status" value="1"/>
</dbReference>
<name>A0A1F5F5N9_9BACT</name>
<evidence type="ECO:0000313" key="8">
    <source>
        <dbReference type="EMBL" id="OGD74975.1"/>
    </source>
</evidence>